<dbReference type="RefSeq" id="WP_312897871.1">
    <property type="nucleotide sequence ID" value="NZ_BAAALP010000039.1"/>
</dbReference>
<dbReference type="InterPro" id="IPR036388">
    <property type="entry name" value="WH-like_DNA-bd_sf"/>
</dbReference>
<organism evidence="5 6">
    <name type="scientific">Actinomadura namibiensis</name>
    <dbReference type="NCBI Taxonomy" id="182080"/>
    <lineage>
        <taxon>Bacteria</taxon>
        <taxon>Bacillati</taxon>
        <taxon>Actinomycetota</taxon>
        <taxon>Actinomycetes</taxon>
        <taxon>Streptosporangiales</taxon>
        <taxon>Thermomonosporaceae</taxon>
        <taxon>Actinomadura</taxon>
    </lineage>
</organism>
<dbReference type="Pfam" id="PF01638">
    <property type="entry name" value="HxlR"/>
    <property type="match status" value="1"/>
</dbReference>
<feature type="domain" description="HTH hxlR-type" evidence="4">
    <location>
        <begin position="11"/>
        <end position="120"/>
    </location>
</feature>
<protein>
    <submittedName>
        <fullName evidence="5">DNA-binding HxlR family transcriptional regulator</fullName>
    </submittedName>
</protein>
<dbReference type="AlphaFoldDB" id="A0A7W3LMG1"/>
<dbReference type="EMBL" id="JACJIA010000003">
    <property type="protein sequence ID" value="MBA8950855.1"/>
    <property type="molecule type" value="Genomic_DNA"/>
</dbReference>
<evidence type="ECO:0000259" key="4">
    <source>
        <dbReference type="PROSITE" id="PS51118"/>
    </source>
</evidence>
<evidence type="ECO:0000256" key="2">
    <source>
        <dbReference type="ARBA" id="ARBA00023125"/>
    </source>
</evidence>
<accession>A0A7W3LMG1</accession>
<evidence type="ECO:0000256" key="3">
    <source>
        <dbReference type="ARBA" id="ARBA00023163"/>
    </source>
</evidence>
<dbReference type="InterPro" id="IPR036390">
    <property type="entry name" value="WH_DNA-bd_sf"/>
</dbReference>
<dbReference type="InterPro" id="IPR002577">
    <property type="entry name" value="HTH_HxlR"/>
</dbReference>
<name>A0A7W3LMG1_ACTNM</name>
<gene>
    <name evidence="5" type="ORF">HNR61_002486</name>
</gene>
<dbReference type="PROSITE" id="PS51118">
    <property type="entry name" value="HTH_HXLR"/>
    <property type="match status" value="1"/>
</dbReference>
<dbReference type="GO" id="GO:0003677">
    <property type="term" value="F:DNA binding"/>
    <property type="evidence" value="ECO:0007669"/>
    <property type="project" value="UniProtKB-KW"/>
</dbReference>
<keyword evidence="3" id="KW-0804">Transcription</keyword>
<evidence type="ECO:0000313" key="6">
    <source>
        <dbReference type="Proteomes" id="UP000572680"/>
    </source>
</evidence>
<dbReference type="SUPFAM" id="SSF46785">
    <property type="entry name" value="Winged helix' DNA-binding domain"/>
    <property type="match status" value="1"/>
</dbReference>
<keyword evidence="6" id="KW-1185">Reference proteome</keyword>
<reference evidence="5 6" key="1">
    <citation type="submission" date="2020-08" db="EMBL/GenBank/DDBJ databases">
        <title>Genomic Encyclopedia of Type Strains, Phase IV (KMG-IV): sequencing the most valuable type-strain genomes for metagenomic binning, comparative biology and taxonomic classification.</title>
        <authorList>
            <person name="Goeker M."/>
        </authorList>
    </citation>
    <scope>NUCLEOTIDE SEQUENCE [LARGE SCALE GENOMIC DNA]</scope>
    <source>
        <strain evidence="5 6">DSM 44197</strain>
    </source>
</reference>
<evidence type="ECO:0000313" key="5">
    <source>
        <dbReference type="EMBL" id="MBA8950855.1"/>
    </source>
</evidence>
<dbReference type="Gene3D" id="1.10.10.10">
    <property type="entry name" value="Winged helix-like DNA-binding domain superfamily/Winged helix DNA-binding domain"/>
    <property type="match status" value="1"/>
</dbReference>
<keyword evidence="2 5" id="KW-0238">DNA-binding</keyword>
<keyword evidence="1" id="KW-0805">Transcription regulation</keyword>
<sequence>MTLEPVIEENCPAFASDCHVRAAAELIHHTWDPVVLSALRAGPTRRNDLLPRIAGISDKVLTQALRRLRSRGLVTRVRDAEGAPARGAAVYRLTPLGESFANGPLAHLARWAADHQAELVEPPTTS</sequence>
<comment type="caution">
    <text evidence="5">The sequence shown here is derived from an EMBL/GenBank/DDBJ whole genome shotgun (WGS) entry which is preliminary data.</text>
</comment>
<dbReference type="Proteomes" id="UP000572680">
    <property type="component" value="Unassembled WGS sequence"/>
</dbReference>
<evidence type="ECO:0000256" key="1">
    <source>
        <dbReference type="ARBA" id="ARBA00023015"/>
    </source>
</evidence>
<dbReference type="PANTHER" id="PTHR33204">
    <property type="entry name" value="TRANSCRIPTIONAL REGULATOR, MARR FAMILY"/>
    <property type="match status" value="1"/>
</dbReference>
<proteinExistence type="predicted"/>
<dbReference type="PANTHER" id="PTHR33204:SF37">
    <property type="entry name" value="HTH-TYPE TRANSCRIPTIONAL REGULATOR YODB"/>
    <property type="match status" value="1"/>
</dbReference>